<name>A0A0F9Q4V6_9ZZZZ</name>
<evidence type="ECO:0000313" key="3">
    <source>
        <dbReference type="EMBL" id="KKN00413.1"/>
    </source>
</evidence>
<organism evidence="3">
    <name type="scientific">marine sediment metagenome</name>
    <dbReference type="NCBI Taxonomy" id="412755"/>
    <lineage>
        <taxon>unclassified sequences</taxon>
        <taxon>metagenomes</taxon>
        <taxon>ecological metagenomes</taxon>
    </lineage>
</organism>
<dbReference type="Pfam" id="PF04293">
    <property type="entry name" value="SpoVR"/>
    <property type="match status" value="1"/>
</dbReference>
<comment type="caution">
    <text evidence="3">The sequence shown here is derived from an EMBL/GenBank/DDBJ whole genome shotgun (WGS) entry which is preliminary data.</text>
</comment>
<protein>
    <recommendedName>
        <fullName evidence="4">SpoVR family protein</fullName>
    </recommendedName>
</protein>
<dbReference type="PANTHER" id="PTHR30029:SF2">
    <property type="entry name" value="STAGE V SPORULATION PROTEIN R"/>
    <property type="match status" value="1"/>
</dbReference>
<dbReference type="InterPro" id="IPR007390">
    <property type="entry name" value="Spore_V_R"/>
</dbReference>
<evidence type="ECO:0008006" key="4">
    <source>
        <dbReference type="Google" id="ProtNLM"/>
    </source>
</evidence>
<dbReference type="AlphaFoldDB" id="A0A0F9Q4V6"/>
<dbReference type="Pfam" id="PF24755">
    <property type="entry name" value="SpoVR_C"/>
    <property type="match status" value="1"/>
</dbReference>
<dbReference type="PANTHER" id="PTHR30029">
    <property type="entry name" value="STAGE V SPORULATION PROTEIN R"/>
    <property type="match status" value="1"/>
</dbReference>
<dbReference type="InterPro" id="IPR056174">
    <property type="entry name" value="SpoVR_N"/>
</dbReference>
<accession>A0A0F9Q4V6</accession>
<sequence>MDNKLHEHIKDIEELAIKEGLDFFPTIFEIVNKTIMLEACSYGLIVRARHWSYGRTYQQSKIYGEMGFSKVYEIVFNNNPAYAFLMNTNEDVVNIMVSAHVYAHCHFFKNNIMFKNSDRSMIYRAAERATRVDKYIEQYGLDKIEHLMDIGFALDNHIDWHKGLFRKRYPGKKVIEEVRKRDEFEDLLNIGSKSKERSIRRRVVGDKLPPHPERDILWFLTNYAPLDDWERDILTIIREESFYFYPIVMTRVLNEGFASFWHAELMYKYDKLSEEEYIDFAKVHSGVINPGSPFDINPYYLGFKIFTDIRERWDKLHEEGKSDINGIQKIFQVAAEEDDASFLRNYLTKKLAIDLGLFNFGYRHKRKPGTKDKDLTEEHGIIELKDRDLDKIIENIIRPTINYGAPLIVVDEVDGDTLVLRHKDDFGPLDKKYAEKTMEYIYELWGGPIEVKTYNNEGLEITHSFDEGGFE</sequence>
<dbReference type="EMBL" id="LAZR01005378">
    <property type="protein sequence ID" value="KKN00413.1"/>
    <property type="molecule type" value="Genomic_DNA"/>
</dbReference>
<dbReference type="InterPro" id="IPR057008">
    <property type="entry name" value="SpoVR-like_C"/>
</dbReference>
<proteinExistence type="predicted"/>
<evidence type="ECO:0000259" key="2">
    <source>
        <dbReference type="Pfam" id="PF24755"/>
    </source>
</evidence>
<gene>
    <name evidence="3" type="ORF">LCGC14_1138010</name>
</gene>
<reference evidence="3" key="1">
    <citation type="journal article" date="2015" name="Nature">
        <title>Complex archaea that bridge the gap between prokaryotes and eukaryotes.</title>
        <authorList>
            <person name="Spang A."/>
            <person name="Saw J.H."/>
            <person name="Jorgensen S.L."/>
            <person name="Zaremba-Niedzwiedzka K."/>
            <person name="Martijn J."/>
            <person name="Lind A.E."/>
            <person name="van Eijk R."/>
            <person name="Schleper C."/>
            <person name="Guy L."/>
            <person name="Ettema T.J."/>
        </authorList>
    </citation>
    <scope>NUCLEOTIDE SEQUENCE</scope>
</reference>
<evidence type="ECO:0000259" key="1">
    <source>
        <dbReference type="Pfam" id="PF04293"/>
    </source>
</evidence>
<feature type="domain" description="SpoVR protein-like N-terminal" evidence="1">
    <location>
        <begin position="4"/>
        <end position="367"/>
    </location>
</feature>
<feature type="domain" description="SpoVR-like C-terminal" evidence="2">
    <location>
        <begin position="407"/>
        <end position="454"/>
    </location>
</feature>